<dbReference type="AlphaFoldDB" id="A0A9P5Q6S4"/>
<accession>A0A9P5Q6S4</accession>
<organism evidence="1 2">
    <name type="scientific">Rhodocollybia butyracea</name>
    <dbReference type="NCBI Taxonomy" id="206335"/>
    <lineage>
        <taxon>Eukaryota</taxon>
        <taxon>Fungi</taxon>
        <taxon>Dikarya</taxon>
        <taxon>Basidiomycota</taxon>
        <taxon>Agaricomycotina</taxon>
        <taxon>Agaricomycetes</taxon>
        <taxon>Agaricomycetidae</taxon>
        <taxon>Agaricales</taxon>
        <taxon>Marasmiineae</taxon>
        <taxon>Omphalotaceae</taxon>
        <taxon>Rhodocollybia</taxon>
    </lineage>
</organism>
<keyword evidence="2" id="KW-1185">Reference proteome</keyword>
<reference evidence="1" key="1">
    <citation type="submission" date="2020-11" db="EMBL/GenBank/DDBJ databases">
        <authorList>
            <consortium name="DOE Joint Genome Institute"/>
            <person name="Ahrendt S."/>
            <person name="Riley R."/>
            <person name="Andreopoulos W."/>
            <person name="Labutti K."/>
            <person name="Pangilinan J."/>
            <person name="Ruiz-Duenas F.J."/>
            <person name="Barrasa J.M."/>
            <person name="Sanchez-Garcia M."/>
            <person name="Camarero S."/>
            <person name="Miyauchi S."/>
            <person name="Serrano A."/>
            <person name="Linde D."/>
            <person name="Babiker R."/>
            <person name="Drula E."/>
            <person name="Ayuso-Fernandez I."/>
            <person name="Pacheco R."/>
            <person name="Padilla G."/>
            <person name="Ferreira P."/>
            <person name="Barriuso J."/>
            <person name="Kellner H."/>
            <person name="Castanera R."/>
            <person name="Alfaro M."/>
            <person name="Ramirez L."/>
            <person name="Pisabarro A.G."/>
            <person name="Kuo A."/>
            <person name="Tritt A."/>
            <person name="Lipzen A."/>
            <person name="He G."/>
            <person name="Yan M."/>
            <person name="Ng V."/>
            <person name="Cullen D."/>
            <person name="Martin F."/>
            <person name="Rosso M.-N."/>
            <person name="Henrissat B."/>
            <person name="Hibbett D."/>
            <person name="Martinez A.T."/>
            <person name="Grigoriev I.V."/>
        </authorList>
    </citation>
    <scope>NUCLEOTIDE SEQUENCE</scope>
    <source>
        <strain evidence="1">AH 40177</strain>
    </source>
</reference>
<gene>
    <name evidence="1" type="ORF">BDP27DRAFT_1415329</name>
</gene>
<evidence type="ECO:0000313" key="2">
    <source>
        <dbReference type="Proteomes" id="UP000772434"/>
    </source>
</evidence>
<dbReference type="EMBL" id="JADNRY010000009">
    <property type="protein sequence ID" value="KAF9075545.1"/>
    <property type="molecule type" value="Genomic_DNA"/>
</dbReference>
<protein>
    <submittedName>
        <fullName evidence="1">Uncharacterized protein</fullName>
    </submittedName>
</protein>
<comment type="caution">
    <text evidence="1">The sequence shown here is derived from an EMBL/GenBank/DDBJ whole genome shotgun (WGS) entry which is preliminary data.</text>
</comment>
<dbReference type="Proteomes" id="UP000772434">
    <property type="component" value="Unassembled WGS sequence"/>
</dbReference>
<sequence length="164" mass="18267">MTFSLCLLKKKYLKTPLEKSNLDSRAFLLNFHQASPLSPPIDMIGLCPCDTALIECEMMFSDFQISPVCMSPEAEELNCKVVEAKFNSNASAQHERGKHSKDSASSSRLKGLDVDALIVRLHATQKCEETTTLKDLGTMLKEFLERDSPASFEAVLNFLLLLAH</sequence>
<name>A0A9P5Q6S4_9AGAR</name>
<evidence type="ECO:0000313" key="1">
    <source>
        <dbReference type="EMBL" id="KAF9075545.1"/>
    </source>
</evidence>
<proteinExistence type="predicted"/>